<reference evidence="3" key="1">
    <citation type="submission" date="2017-06" db="EMBL/GenBank/DDBJ databases">
        <title>Whole genome sequence of Laribacter hongkongensis LHGZ1.</title>
        <authorList>
            <person name="Chen D."/>
            <person name="Wu H."/>
            <person name="Chen J."/>
        </authorList>
    </citation>
    <scope>NUCLEOTIDE SEQUENCE [LARGE SCALE GENOMIC DNA]</scope>
    <source>
        <strain evidence="3">LHGZ1</strain>
    </source>
</reference>
<dbReference type="Proteomes" id="UP000197424">
    <property type="component" value="Chromosome"/>
</dbReference>
<evidence type="ECO:0000313" key="2">
    <source>
        <dbReference type="EMBL" id="ASJ25513.1"/>
    </source>
</evidence>
<name>A0A248LMX2_9NEIS</name>
<organism evidence="2 3">
    <name type="scientific">Laribacter hongkongensis</name>
    <dbReference type="NCBI Taxonomy" id="168471"/>
    <lineage>
        <taxon>Bacteria</taxon>
        <taxon>Pseudomonadati</taxon>
        <taxon>Pseudomonadota</taxon>
        <taxon>Betaproteobacteria</taxon>
        <taxon>Neisseriales</taxon>
        <taxon>Aquaspirillaceae</taxon>
        <taxon>Laribacter</taxon>
    </lineage>
</organism>
<dbReference type="AlphaFoldDB" id="A0A248LMX2"/>
<dbReference type="EMBL" id="CP022115">
    <property type="protein sequence ID" value="ASJ25513.1"/>
    <property type="molecule type" value="Genomic_DNA"/>
</dbReference>
<gene>
    <name evidence="2" type="ORF">LHGZ1_2682</name>
</gene>
<feature type="compositionally biased region" description="Basic residues" evidence="1">
    <location>
        <begin position="19"/>
        <end position="31"/>
    </location>
</feature>
<evidence type="ECO:0000313" key="3">
    <source>
        <dbReference type="Proteomes" id="UP000197424"/>
    </source>
</evidence>
<accession>A0A248LMX2</accession>
<feature type="region of interest" description="Disordered" evidence="1">
    <location>
        <begin position="1"/>
        <end position="36"/>
    </location>
</feature>
<proteinExistence type="predicted"/>
<evidence type="ECO:0000256" key="1">
    <source>
        <dbReference type="SAM" id="MobiDB-lite"/>
    </source>
</evidence>
<sequence>MPERRKIRAGWPEGDARGHVRPSRSPARGRTHATCESCRALPPAPAVQPHVATRELARCTSSRTGGSHFEAAHAGGCG</sequence>
<protein>
    <submittedName>
        <fullName evidence="2">Uncharacterized protein</fullName>
    </submittedName>
</protein>